<dbReference type="Gene3D" id="1.20.1250.20">
    <property type="entry name" value="MFS general substrate transporter like domains"/>
    <property type="match status" value="1"/>
</dbReference>
<evidence type="ECO:0000256" key="5">
    <source>
        <dbReference type="SAM" id="Phobius"/>
    </source>
</evidence>
<feature type="transmembrane region" description="Helical" evidence="5">
    <location>
        <begin position="406"/>
        <end position="427"/>
    </location>
</feature>
<feature type="transmembrane region" description="Helical" evidence="5">
    <location>
        <begin position="344"/>
        <end position="363"/>
    </location>
</feature>
<feature type="transmembrane region" description="Helical" evidence="5">
    <location>
        <begin position="207"/>
        <end position="227"/>
    </location>
</feature>
<dbReference type="PANTHER" id="PTHR42910:SF1">
    <property type="entry name" value="MAJOR FACILITATOR SUPERFAMILY (MFS) PROFILE DOMAIN-CONTAINING PROTEIN"/>
    <property type="match status" value="1"/>
</dbReference>
<dbReference type="Pfam" id="PF07690">
    <property type="entry name" value="MFS_1"/>
    <property type="match status" value="1"/>
</dbReference>
<evidence type="ECO:0000259" key="6">
    <source>
        <dbReference type="PROSITE" id="PS50850"/>
    </source>
</evidence>
<feature type="transmembrane region" description="Helical" evidence="5">
    <location>
        <begin position="56"/>
        <end position="73"/>
    </location>
</feature>
<dbReference type="PROSITE" id="PS50850">
    <property type="entry name" value="MFS"/>
    <property type="match status" value="1"/>
</dbReference>
<proteinExistence type="predicted"/>
<dbReference type="PANTHER" id="PTHR42910">
    <property type="entry name" value="TRANSPORTER SCO4007-RELATED"/>
    <property type="match status" value="1"/>
</dbReference>
<dbReference type="EMBL" id="JAUSVV010000007">
    <property type="protein sequence ID" value="MDQ0443546.1"/>
    <property type="molecule type" value="Genomic_DNA"/>
</dbReference>
<keyword evidence="8" id="KW-1185">Reference proteome</keyword>
<keyword evidence="1 5" id="KW-0812">Transmembrane</keyword>
<feature type="transmembrane region" description="Helical" evidence="5">
    <location>
        <begin position="89"/>
        <end position="109"/>
    </location>
</feature>
<comment type="caution">
    <text evidence="7">The sequence shown here is derived from an EMBL/GenBank/DDBJ whole genome shotgun (WGS) entry which is preliminary data.</text>
</comment>
<dbReference type="RefSeq" id="WP_238252830.1">
    <property type="nucleotide sequence ID" value="NZ_BPQX01000063.1"/>
</dbReference>
<name>A0ABU0HPV9_9HYPH</name>
<dbReference type="CDD" id="cd17324">
    <property type="entry name" value="MFS_NepI_like"/>
    <property type="match status" value="1"/>
</dbReference>
<sequence length="430" mass="43616">MADAPGGARPCGAPGCRTRRPGPIRTHPAIPRFREGVLSASSSAASLAPARLDGKARLGLTLIAGGAVANIYYNQPLLGMIVAEFGDRAALWVPTTALVGYGLGIVGLVPLGDALPRRRLIVLQCLALALALLAVGLSHSLLSLALAHLLVGVLASAAQQAVPFAAELAPDSSRGRVVGQVMTGLLTGILLARTASGFIGAHLGWRPVFLIASGLALAMAGVAAATLPHTPQTHRLRYGSLMASIVGLARTQPVLRTASLSQGLLFAGFNAFWATLALLVEGPPFGLTAAGAGLFGVIGVCGAFVAPLSGRFADRSGAKPVVLGGSLLVALAFVVLWAGGTWSLVAVAIGVLLIDIGMNGALIANQTRAYALVPGARGRINTVLFTTVFVFAAIGAYAGSQAFLLVGWPGVCAVGLTFSALAVLVAARDR</sequence>
<evidence type="ECO:0000313" key="8">
    <source>
        <dbReference type="Proteomes" id="UP001236369"/>
    </source>
</evidence>
<feature type="transmembrane region" description="Helical" evidence="5">
    <location>
        <begin position="121"/>
        <end position="139"/>
    </location>
</feature>
<evidence type="ECO:0000256" key="3">
    <source>
        <dbReference type="ARBA" id="ARBA00023136"/>
    </source>
</evidence>
<accession>A0ABU0HPV9</accession>
<reference evidence="7 8" key="1">
    <citation type="submission" date="2023-07" db="EMBL/GenBank/DDBJ databases">
        <title>Genomic Encyclopedia of Type Strains, Phase IV (KMG-IV): sequencing the most valuable type-strain genomes for metagenomic binning, comparative biology and taxonomic classification.</title>
        <authorList>
            <person name="Goeker M."/>
        </authorList>
    </citation>
    <scope>NUCLEOTIDE SEQUENCE [LARGE SCALE GENOMIC DNA]</scope>
    <source>
        <strain evidence="7 8">DSM 19562</strain>
    </source>
</reference>
<feature type="compositionally biased region" description="Low complexity" evidence="4">
    <location>
        <begin position="1"/>
        <end position="16"/>
    </location>
</feature>
<feature type="domain" description="Major facilitator superfamily (MFS) profile" evidence="6">
    <location>
        <begin position="43"/>
        <end position="430"/>
    </location>
</feature>
<feature type="transmembrane region" description="Helical" evidence="5">
    <location>
        <begin position="285"/>
        <end position="308"/>
    </location>
</feature>
<feature type="transmembrane region" description="Helical" evidence="5">
    <location>
        <begin position="260"/>
        <end position="279"/>
    </location>
</feature>
<feature type="transmembrane region" description="Helical" evidence="5">
    <location>
        <begin position="383"/>
        <end position="400"/>
    </location>
</feature>
<evidence type="ECO:0000256" key="2">
    <source>
        <dbReference type="ARBA" id="ARBA00022989"/>
    </source>
</evidence>
<feature type="transmembrane region" description="Helical" evidence="5">
    <location>
        <begin position="320"/>
        <end position="338"/>
    </location>
</feature>
<evidence type="ECO:0000256" key="1">
    <source>
        <dbReference type="ARBA" id="ARBA00022692"/>
    </source>
</evidence>
<keyword evidence="2 5" id="KW-1133">Transmembrane helix</keyword>
<evidence type="ECO:0000313" key="7">
    <source>
        <dbReference type="EMBL" id="MDQ0443546.1"/>
    </source>
</evidence>
<dbReference type="InterPro" id="IPR011701">
    <property type="entry name" value="MFS"/>
</dbReference>
<organism evidence="7 8">
    <name type="scientific">Methylobacterium persicinum</name>
    <dbReference type="NCBI Taxonomy" id="374426"/>
    <lineage>
        <taxon>Bacteria</taxon>
        <taxon>Pseudomonadati</taxon>
        <taxon>Pseudomonadota</taxon>
        <taxon>Alphaproteobacteria</taxon>
        <taxon>Hyphomicrobiales</taxon>
        <taxon>Methylobacteriaceae</taxon>
        <taxon>Methylobacterium</taxon>
    </lineage>
</organism>
<keyword evidence="3 5" id="KW-0472">Membrane</keyword>
<dbReference type="InterPro" id="IPR020846">
    <property type="entry name" value="MFS_dom"/>
</dbReference>
<evidence type="ECO:0000256" key="4">
    <source>
        <dbReference type="SAM" id="MobiDB-lite"/>
    </source>
</evidence>
<feature type="region of interest" description="Disordered" evidence="4">
    <location>
        <begin position="1"/>
        <end position="25"/>
    </location>
</feature>
<protein>
    <submittedName>
        <fullName evidence="7">MFS family arabinose efflux permease</fullName>
    </submittedName>
</protein>
<gene>
    <name evidence="7" type="ORF">QO016_003051</name>
</gene>
<dbReference type="SUPFAM" id="SSF103473">
    <property type="entry name" value="MFS general substrate transporter"/>
    <property type="match status" value="1"/>
</dbReference>
<dbReference type="Proteomes" id="UP001236369">
    <property type="component" value="Unassembled WGS sequence"/>
</dbReference>
<dbReference type="InterPro" id="IPR036259">
    <property type="entry name" value="MFS_trans_sf"/>
</dbReference>